<organism evidence="1 2">
    <name type="scientific">Crotalaria pallida</name>
    <name type="common">Smooth rattlebox</name>
    <name type="synonym">Crotalaria striata</name>
    <dbReference type="NCBI Taxonomy" id="3830"/>
    <lineage>
        <taxon>Eukaryota</taxon>
        <taxon>Viridiplantae</taxon>
        <taxon>Streptophyta</taxon>
        <taxon>Embryophyta</taxon>
        <taxon>Tracheophyta</taxon>
        <taxon>Spermatophyta</taxon>
        <taxon>Magnoliopsida</taxon>
        <taxon>eudicotyledons</taxon>
        <taxon>Gunneridae</taxon>
        <taxon>Pentapetalae</taxon>
        <taxon>rosids</taxon>
        <taxon>fabids</taxon>
        <taxon>Fabales</taxon>
        <taxon>Fabaceae</taxon>
        <taxon>Papilionoideae</taxon>
        <taxon>50 kb inversion clade</taxon>
        <taxon>genistoids sensu lato</taxon>
        <taxon>core genistoids</taxon>
        <taxon>Crotalarieae</taxon>
        <taxon>Crotalaria</taxon>
    </lineage>
</organism>
<keyword evidence="2" id="KW-1185">Reference proteome</keyword>
<dbReference type="EMBL" id="JAYWIO010000005">
    <property type="protein sequence ID" value="KAK7260336.1"/>
    <property type="molecule type" value="Genomic_DNA"/>
</dbReference>
<reference evidence="1 2" key="1">
    <citation type="submission" date="2024-01" db="EMBL/GenBank/DDBJ databases">
        <title>The genomes of 5 underutilized Papilionoideae crops provide insights into root nodulation and disease resistanc.</title>
        <authorList>
            <person name="Yuan L."/>
        </authorList>
    </citation>
    <scope>NUCLEOTIDE SEQUENCE [LARGE SCALE GENOMIC DNA]</scope>
    <source>
        <strain evidence="1">ZHUSHIDOU_FW_LH</strain>
        <tissue evidence="1">Leaf</tissue>
    </source>
</reference>
<name>A0AAN9I4R8_CROPI</name>
<accession>A0AAN9I4R8</accession>
<dbReference type="Proteomes" id="UP001372338">
    <property type="component" value="Unassembled WGS sequence"/>
</dbReference>
<sequence length="91" mass="10448">MAQNTWEEYMNNARNNVDWSSMYMGYKCFYDAVEAFPWKKVAKAKISMEVSSPGVTGYSSAFFESFDTYEEAKEMREKHLADNGDAEPISS</sequence>
<proteinExistence type="predicted"/>
<evidence type="ECO:0000313" key="1">
    <source>
        <dbReference type="EMBL" id="KAK7260336.1"/>
    </source>
</evidence>
<dbReference type="AlphaFoldDB" id="A0AAN9I4R8"/>
<gene>
    <name evidence="1" type="ORF">RIF29_26302</name>
</gene>
<comment type="caution">
    <text evidence="1">The sequence shown here is derived from an EMBL/GenBank/DDBJ whole genome shotgun (WGS) entry which is preliminary data.</text>
</comment>
<protein>
    <submittedName>
        <fullName evidence="1">Uncharacterized protein</fullName>
    </submittedName>
</protein>
<evidence type="ECO:0000313" key="2">
    <source>
        <dbReference type="Proteomes" id="UP001372338"/>
    </source>
</evidence>